<keyword evidence="5" id="KW-0378">Hydrolase</keyword>
<dbReference type="GO" id="GO:0008233">
    <property type="term" value="F:peptidase activity"/>
    <property type="evidence" value="ECO:0007669"/>
    <property type="project" value="UniProtKB-KW"/>
</dbReference>
<proteinExistence type="predicted"/>
<gene>
    <name evidence="9" type="ORF">SAMN04487909_11522</name>
</gene>
<evidence type="ECO:0000256" key="6">
    <source>
        <dbReference type="ARBA" id="ARBA00022989"/>
    </source>
</evidence>
<evidence type="ECO:0000256" key="3">
    <source>
        <dbReference type="ARBA" id="ARBA00022670"/>
    </source>
</evidence>
<evidence type="ECO:0000256" key="4">
    <source>
        <dbReference type="ARBA" id="ARBA00022692"/>
    </source>
</evidence>
<dbReference type="EMBL" id="FNED01000015">
    <property type="protein sequence ID" value="SDJ28926.1"/>
    <property type="molecule type" value="Genomic_DNA"/>
</dbReference>
<name>A0A1G8SI65_ANEMI</name>
<accession>A0A1G8SI65</accession>
<keyword evidence="3" id="KW-0645">Protease</keyword>
<dbReference type="GO" id="GO:0016020">
    <property type="term" value="C:membrane"/>
    <property type="evidence" value="ECO:0007669"/>
    <property type="project" value="InterPro"/>
</dbReference>
<dbReference type="GO" id="GO:0006508">
    <property type="term" value="P:proteolysis"/>
    <property type="evidence" value="ECO:0007669"/>
    <property type="project" value="UniProtKB-KW"/>
</dbReference>
<feature type="transmembrane region" description="Helical" evidence="8">
    <location>
        <begin position="140"/>
        <end position="163"/>
    </location>
</feature>
<feature type="transmembrane region" description="Helical" evidence="8">
    <location>
        <begin position="41"/>
        <end position="65"/>
    </location>
</feature>
<evidence type="ECO:0000256" key="7">
    <source>
        <dbReference type="ARBA" id="ARBA00023136"/>
    </source>
</evidence>
<reference evidence="9 10" key="1">
    <citation type="submission" date="2016-10" db="EMBL/GenBank/DDBJ databases">
        <authorList>
            <person name="de Groot N.N."/>
        </authorList>
    </citation>
    <scope>NUCLEOTIDE SEQUENCE [LARGE SCALE GENOMIC DNA]</scope>
    <source>
        <strain evidence="9 10">DSM 2895</strain>
    </source>
</reference>
<evidence type="ECO:0000313" key="9">
    <source>
        <dbReference type="EMBL" id="SDJ28926.1"/>
    </source>
</evidence>
<evidence type="ECO:0000256" key="1">
    <source>
        <dbReference type="ARBA" id="ARBA00022475"/>
    </source>
</evidence>
<feature type="transmembrane region" description="Helical" evidence="8">
    <location>
        <begin position="100"/>
        <end position="119"/>
    </location>
</feature>
<evidence type="ECO:0000256" key="2">
    <source>
        <dbReference type="ARBA" id="ARBA00022654"/>
    </source>
</evidence>
<evidence type="ECO:0000256" key="8">
    <source>
        <dbReference type="SAM" id="Phobius"/>
    </source>
</evidence>
<protein>
    <submittedName>
        <fullName evidence="9">Accessory gene regulator B</fullName>
    </submittedName>
</protein>
<dbReference type="GeneID" id="42309300"/>
<dbReference type="OrthoDB" id="2666767at2"/>
<keyword evidence="6 8" id="KW-1133">Transmembrane helix</keyword>
<dbReference type="Proteomes" id="UP000182836">
    <property type="component" value="Unassembled WGS sequence"/>
</dbReference>
<dbReference type="InterPro" id="IPR006741">
    <property type="entry name" value="AgrB"/>
</dbReference>
<keyword evidence="7 8" id="KW-0472">Membrane</keyword>
<evidence type="ECO:0000313" key="10">
    <source>
        <dbReference type="Proteomes" id="UP000182836"/>
    </source>
</evidence>
<sequence>MKKLAYHLATLLKETTGHPASVVVIQFGIEGFLNTLVTTLVLILASIITGQSIPVLFIVLGFSGLRLLTGGAHLKSSLGCTIVSVTMLVGSSYIPVSFWSSLLFCLLTLIIIEIYSYYIEPYQSTRPLKYKHKFKLLARLWIGLGFLASFFEISQPFTIGLLLQSLSVMPPGIRCVHSLNRFFSKGGESAS</sequence>
<dbReference type="SMART" id="SM00793">
    <property type="entry name" value="AgrB"/>
    <property type="match status" value="1"/>
</dbReference>
<evidence type="ECO:0000256" key="5">
    <source>
        <dbReference type="ARBA" id="ARBA00022801"/>
    </source>
</evidence>
<dbReference type="AlphaFoldDB" id="A0A1G8SI65"/>
<dbReference type="RefSeq" id="WP_052812187.1">
    <property type="nucleotide sequence ID" value="NZ_BJOA01000352.1"/>
</dbReference>
<keyword evidence="1" id="KW-1003">Cell membrane</keyword>
<dbReference type="GO" id="GO:0009372">
    <property type="term" value="P:quorum sensing"/>
    <property type="evidence" value="ECO:0007669"/>
    <property type="project" value="UniProtKB-KW"/>
</dbReference>
<keyword evidence="2" id="KW-0673">Quorum sensing</keyword>
<organism evidence="9 10">
    <name type="scientific">Aneurinibacillus migulanus</name>
    <name type="common">Bacillus migulanus</name>
    <dbReference type="NCBI Taxonomy" id="47500"/>
    <lineage>
        <taxon>Bacteria</taxon>
        <taxon>Bacillati</taxon>
        <taxon>Bacillota</taxon>
        <taxon>Bacilli</taxon>
        <taxon>Bacillales</taxon>
        <taxon>Paenibacillaceae</taxon>
        <taxon>Aneurinibacillus group</taxon>
        <taxon>Aneurinibacillus</taxon>
    </lineage>
</organism>
<keyword evidence="4 8" id="KW-0812">Transmembrane</keyword>
<dbReference type="Pfam" id="PF04647">
    <property type="entry name" value="AgrB"/>
    <property type="match status" value="1"/>
</dbReference>